<evidence type="ECO:0000313" key="5">
    <source>
        <dbReference type="EMBL" id="SSA38139.1"/>
    </source>
</evidence>
<dbReference type="OrthoDB" id="9792935at2"/>
<accession>A0A2Y9A6B4</accession>
<reference evidence="5 7" key="1">
    <citation type="submission" date="2016-10" db="EMBL/GenBank/DDBJ databases">
        <authorList>
            <person name="Cai Z."/>
        </authorList>
    </citation>
    <scope>NUCLEOTIDE SEQUENCE [LARGE SCALE GENOMIC DNA]</scope>
    <source>
        <strain evidence="5 7">DSM 25227</strain>
    </source>
</reference>
<dbReference type="InterPro" id="IPR036291">
    <property type="entry name" value="NAD(P)-bd_dom_sf"/>
</dbReference>
<dbReference type="InterPro" id="IPR050463">
    <property type="entry name" value="Gfo/Idh/MocA_oxidrdct_glycsds"/>
</dbReference>
<dbReference type="GO" id="GO:0016491">
    <property type="term" value="F:oxidoreductase activity"/>
    <property type="evidence" value="ECO:0007669"/>
    <property type="project" value="UniProtKB-KW"/>
</dbReference>
<evidence type="ECO:0000313" key="4">
    <source>
        <dbReference type="EMBL" id="PWJ21861.1"/>
    </source>
</evidence>
<dbReference type="RefSeq" id="WP_109562478.1">
    <property type="nucleotide sequence ID" value="NZ_QGDJ01000001.1"/>
</dbReference>
<dbReference type="Pfam" id="PF01408">
    <property type="entry name" value="GFO_IDH_MocA"/>
    <property type="match status" value="1"/>
</dbReference>
<dbReference type="PANTHER" id="PTHR43818">
    <property type="entry name" value="BCDNA.GH03377"/>
    <property type="match status" value="1"/>
</dbReference>
<sequence>MIRLALVGPGRWGRILVEAVQGLSEDVVFTRAVARSPAKAADWAARHGIALTDDLDAVLADPEVDAVVLATPHSQHAQQIARVAAAGKDLFCEKPVALTLAEARAALAAVEAAGIVFLPGHIRRHLPAFAEMARRVAAGELGRLLHAEGNMSSDVRVGEVYTPEMWRLAPGESPAGGLAAAGIHVIDLMIHLMGPVATLSALSARLVHEIDHDDTTTLMMRFASGATGTVGTQTATAREFRLQVFGARGWLELRGQNQLTWAPVEGPRTRLTWPAVSMERQELEAFARAIRTRTCHPIPMREVLGGIAVFEAVPAALAKASSVSVPSE</sequence>
<dbReference type="AlphaFoldDB" id="A0A2Y9A6B4"/>
<dbReference type="Gene3D" id="3.30.360.10">
    <property type="entry name" value="Dihydrodipicolinate Reductase, domain 2"/>
    <property type="match status" value="1"/>
</dbReference>
<feature type="domain" description="Gfo/Idh/MocA-like oxidoreductase N-terminal" evidence="2">
    <location>
        <begin position="2"/>
        <end position="120"/>
    </location>
</feature>
<evidence type="ECO:0000259" key="3">
    <source>
        <dbReference type="Pfam" id="PF22725"/>
    </source>
</evidence>
<evidence type="ECO:0000313" key="7">
    <source>
        <dbReference type="Proteomes" id="UP000251571"/>
    </source>
</evidence>
<feature type="domain" description="GFO/IDH/MocA-like oxidoreductase" evidence="3">
    <location>
        <begin position="129"/>
        <end position="252"/>
    </location>
</feature>
<dbReference type="EMBL" id="QGDJ01000001">
    <property type="protein sequence ID" value="PWJ21861.1"/>
    <property type="molecule type" value="Genomic_DNA"/>
</dbReference>
<dbReference type="InterPro" id="IPR000683">
    <property type="entry name" value="Gfo/Idh/MocA-like_OxRdtase_N"/>
</dbReference>
<protein>
    <submittedName>
        <fullName evidence="5">Myo-inositol 2-dehydrogenase / D-chiro-inositol 1-dehydrogenase</fullName>
    </submittedName>
    <submittedName>
        <fullName evidence="4">Myo-inositol 2-dehydrogenase/D-chiro-inositol 1-dehydrogenase</fullName>
    </submittedName>
</protein>
<keyword evidence="6" id="KW-1185">Reference proteome</keyword>
<dbReference type="SUPFAM" id="SSF51735">
    <property type="entry name" value="NAD(P)-binding Rossmann-fold domains"/>
    <property type="match status" value="1"/>
</dbReference>
<organism evidence="5 7">
    <name type="scientific">Jannaschia seohaensis</name>
    <dbReference type="NCBI Taxonomy" id="475081"/>
    <lineage>
        <taxon>Bacteria</taxon>
        <taxon>Pseudomonadati</taxon>
        <taxon>Pseudomonadota</taxon>
        <taxon>Alphaproteobacteria</taxon>
        <taxon>Rhodobacterales</taxon>
        <taxon>Roseobacteraceae</taxon>
        <taxon>Jannaschia</taxon>
    </lineage>
</organism>
<reference evidence="4 6" key="2">
    <citation type="submission" date="2018-03" db="EMBL/GenBank/DDBJ databases">
        <title>Genomic Encyclopedia of Archaeal and Bacterial Type Strains, Phase II (KMG-II): from individual species to whole genera.</title>
        <authorList>
            <person name="Goeker M."/>
        </authorList>
    </citation>
    <scope>NUCLEOTIDE SEQUENCE [LARGE SCALE GENOMIC DNA]</scope>
    <source>
        <strain evidence="4 6">DSM 25227</strain>
    </source>
</reference>
<dbReference type="SUPFAM" id="SSF55347">
    <property type="entry name" value="Glyceraldehyde-3-phosphate dehydrogenase-like, C-terminal domain"/>
    <property type="match status" value="1"/>
</dbReference>
<dbReference type="GO" id="GO:0000166">
    <property type="term" value="F:nucleotide binding"/>
    <property type="evidence" value="ECO:0007669"/>
    <property type="project" value="InterPro"/>
</dbReference>
<dbReference type="Gene3D" id="3.40.50.720">
    <property type="entry name" value="NAD(P)-binding Rossmann-like Domain"/>
    <property type="match status" value="1"/>
</dbReference>
<evidence type="ECO:0000313" key="6">
    <source>
        <dbReference type="Proteomes" id="UP000245839"/>
    </source>
</evidence>
<dbReference type="Proteomes" id="UP000251571">
    <property type="component" value="Unassembled WGS sequence"/>
</dbReference>
<dbReference type="InterPro" id="IPR055170">
    <property type="entry name" value="GFO_IDH_MocA-like_dom"/>
</dbReference>
<dbReference type="PANTHER" id="PTHR43818:SF11">
    <property type="entry name" value="BCDNA.GH03377"/>
    <property type="match status" value="1"/>
</dbReference>
<dbReference type="Proteomes" id="UP000245839">
    <property type="component" value="Unassembled WGS sequence"/>
</dbReference>
<proteinExistence type="predicted"/>
<name>A0A2Y9A6B4_9RHOB</name>
<dbReference type="Pfam" id="PF22725">
    <property type="entry name" value="GFO_IDH_MocA_C3"/>
    <property type="match status" value="1"/>
</dbReference>
<gene>
    <name evidence="4" type="ORF">BCF38_101269</name>
    <name evidence="5" type="ORF">SAMN05421539_101269</name>
</gene>
<dbReference type="EMBL" id="UETC01000001">
    <property type="protein sequence ID" value="SSA38139.1"/>
    <property type="molecule type" value="Genomic_DNA"/>
</dbReference>
<evidence type="ECO:0000256" key="1">
    <source>
        <dbReference type="ARBA" id="ARBA00023002"/>
    </source>
</evidence>
<keyword evidence="1" id="KW-0560">Oxidoreductase</keyword>
<evidence type="ECO:0000259" key="2">
    <source>
        <dbReference type="Pfam" id="PF01408"/>
    </source>
</evidence>